<dbReference type="GO" id="GO:0051864">
    <property type="term" value="F:histone H3K36 demethylase activity"/>
    <property type="evidence" value="ECO:0007669"/>
    <property type="project" value="TreeGrafter"/>
</dbReference>
<dbReference type="PANTHER" id="PTHR10694">
    <property type="entry name" value="LYSINE-SPECIFIC DEMETHYLASE"/>
    <property type="match status" value="1"/>
</dbReference>
<proteinExistence type="predicted"/>
<dbReference type="Pfam" id="PF02375">
    <property type="entry name" value="JmjN"/>
    <property type="match status" value="1"/>
</dbReference>
<protein>
    <submittedName>
        <fullName evidence="4">JmjC-domain-containing protein</fullName>
    </submittedName>
</protein>
<comment type="caution">
    <text evidence="4">The sequence shown here is derived from an EMBL/GenBank/DDBJ whole genome shotgun (WGS) entry which is preliminary data.</text>
</comment>
<sequence length="691" mass="78925">MASTSRLPKPSYYYPIDEGSEYTPVPEDDNPDDEDYQSLGVPVFEPTMEEFHDFYDYIKRIDRYGMKAGIVKVIPPKEWLTTLPEYNANNLDKIKIRQPIAQHMLGRSGLYKQTNVVKRNVMGVHQWASLAGCGPPAKFQFPAPAPQSNEDLTNETGRVTRGRGSTAKTKETTRERKRRRTSQKLENQTDDAIKLESIEFPSDSETPQPSHSAHLAETSPVSHQQDDLKRSASEIFDSAKPSGKKSKADIANEFYKDLQIQNVWLPQGAQHEDYNLEGCKYLERLYWRTLGLGDNEVSWYGADLSGSLFTSKTKSWNVADLPSYLTELLQESGVGTKLPGVNTPYLYFGTWRATFAWHVEDMDLYSINYIHFGAPKYWYTIPQKQKRKFEQVMAALFPGESKHCPEWLRHKSYLASPHVLASQNLKPSVLVQKQNEFVITFPHGYHSGFNMGFNCAESVNFATEGWKEYGRKARACTCVGDSVKIDVDQLLDRIEMKKQEMYTDDNKRAELKVVNETLKLQKLPNDRTFTHVPIGEYYMPLVAPSTEQQITWMKWAATQTLDLQHLVIQVPWMQERVQLTLRSTSEKKEQAQQHHQQIQAQKMVQNSYQPYHHDATSENHYLPMENRSLSPTAPALHQHNHILPMVVQQQVPQATNQALLQQAAHDSADSLSSVHRIASVNIAAQHPNGEL</sequence>
<evidence type="ECO:0000259" key="2">
    <source>
        <dbReference type="PROSITE" id="PS51183"/>
    </source>
</evidence>
<dbReference type="InterPro" id="IPR003349">
    <property type="entry name" value="JmjN"/>
</dbReference>
<dbReference type="GO" id="GO:0005634">
    <property type="term" value="C:nucleus"/>
    <property type="evidence" value="ECO:0007669"/>
    <property type="project" value="TreeGrafter"/>
</dbReference>
<feature type="compositionally biased region" description="Acidic residues" evidence="1">
    <location>
        <begin position="26"/>
        <end position="36"/>
    </location>
</feature>
<reference evidence="4 5" key="1">
    <citation type="submission" date="2019-03" db="EMBL/GenBank/DDBJ databases">
        <title>Sequencing 25 genomes of Wallemia mellicola.</title>
        <authorList>
            <person name="Gostincar C."/>
        </authorList>
    </citation>
    <scope>NUCLEOTIDE SEQUENCE [LARGE SCALE GENOMIC DNA]</scope>
    <source>
        <strain evidence="4 5">EXF-6152</strain>
    </source>
</reference>
<evidence type="ECO:0000313" key="5">
    <source>
        <dbReference type="Proteomes" id="UP000310685"/>
    </source>
</evidence>
<dbReference type="AlphaFoldDB" id="A0A4T0MD29"/>
<feature type="compositionally biased region" description="Polar residues" evidence="1">
    <location>
        <begin position="148"/>
        <end position="157"/>
    </location>
</feature>
<dbReference type="GO" id="GO:0032454">
    <property type="term" value="F:histone H3K9 demethylase activity"/>
    <property type="evidence" value="ECO:0007669"/>
    <property type="project" value="TreeGrafter"/>
</dbReference>
<gene>
    <name evidence="4" type="ORF">E3Q22_01772</name>
</gene>
<dbReference type="SMART" id="SM00558">
    <property type="entry name" value="JmjC"/>
    <property type="match status" value="1"/>
</dbReference>
<dbReference type="Pfam" id="PF02373">
    <property type="entry name" value="JmjC"/>
    <property type="match status" value="1"/>
</dbReference>
<dbReference type="Proteomes" id="UP000310685">
    <property type="component" value="Unassembled WGS sequence"/>
</dbReference>
<feature type="domain" description="JmjN" evidence="2">
    <location>
        <begin position="41"/>
        <end position="82"/>
    </location>
</feature>
<dbReference type="Gene3D" id="2.60.120.650">
    <property type="entry name" value="Cupin"/>
    <property type="match status" value="2"/>
</dbReference>
<dbReference type="PROSITE" id="PS51184">
    <property type="entry name" value="JMJC"/>
    <property type="match status" value="1"/>
</dbReference>
<feature type="domain" description="JmjC" evidence="3">
    <location>
        <begin position="310"/>
        <end position="478"/>
    </location>
</feature>
<dbReference type="EMBL" id="SPRC01000014">
    <property type="protein sequence ID" value="TIB80707.1"/>
    <property type="molecule type" value="Genomic_DNA"/>
</dbReference>
<dbReference type="SUPFAM" id="SSF51197">
    <property type="entry name" value="Clavaminate synthase-like"/>
    <property type="match status" value="1"/>
</dbReference>
<feature type="region of interest" description="Disordered" evidence="1">
    <location>
        <begin position="1"/>
        <end position="36"/>
    </location>
</feature>
<dbReference type="GO" id="GO:0000785">
    <property type="term" value="C:chromatin"/>
    <property type="evidence" value="ECO:0007669"/>
    <property type="project" value="TreeGrafter"/>
</dbReference>
<feature type="region of interest" description="Disordered" evidence="1">
    <location>
        <begin position="139"/>
        <end position="228"/>
    </location>
</feature>
<name>A0A4T0MD29_9BASI</name>
<organism evidence="4 5">
    <name type="scientific">Wallemia mellicola</name>
    <dbReference type="NCBI Taxonomy" id="1708541"/>
    <lineage>
        <taxon>Eukaryota</taxon>
        <taxon>Fungi</taxon>
        <taxon>Dikarya</taxon>
        <taxon>Basidiomycota</taxon>
        <taxon>Wallemiomycotina</taxon>
        <taxon>Wallemiomycetes</taxon>
        <taxon>Wallemiales</taxon>
        <taxon>Wallemiaceae</taxon>
        <taxon>Wallemia</taxon>
    </lineage>
</organism>
<evidence type="ECO:0000259" key="3">
    <source>
        <dbReference type="PROSITE" id="PS51184"/>
    </source>
</evidence>
<dbReference type="PROSITE" id="PS51183">
    <property type="entry name" value="JMJN"/>
    <property type="match status" value="1"/>
</dbReference>
<dbReference type="InterPro" id="IPR003347">
    <property type="entry name" value="JmjC_dom"/>
</dbReference>
<dbReference type="SMART" id="SM00545">
    <property type="entry name" value="JmjN"/>
    <property type="match status" value="1"/>
</dbReference>
<evidence type="ECO:0000313" key="4">
    <source>
        <dbReference type="EMBL" id="TIB80707.1"/>
    </source>
</evidence>
<dbReference type="GO" id="GO:0010468">
    <property type="term" value="P:regulation of gene expression"/>
    <property type="evidence" value="ECO:0007669"/>
    <property type="project" value="TreeGrafter"/>
</dbReference>
<accession>A0A4T0MD29</accession>
<dbReference type="PANTHER" id="PTHR10694:SF7">
    <property type="entry name" value="[HISTONE H3]-TRIMETHYL-L-LYSINE(9) DEMETHYLASE"/>
    <property type="match status" value="1"/>
</dbReference>
<evidence type="ECO:0000256" key="1">
    <source>
        <dbReference type="SAM" id="MobiDB-lite"/>
    </source>
</evidence>